<keyword evidence="6 8" id="KW-1133">Transmembrane helix</keyword>
<comment type="similarity">
    <text evidence="2">Belongs to the MreD family.</text>
</comment>
<keyword evidence="10" id="KW-1185">Reference proteome</keyword>
<dbReference type="GO" id="GO:0005886">
    <property type="term" value="C:plasma membrane"/>
    <property type="evidence" value="ECO:0007669"/>
    <property type="project" value="UniProtKB-SubCell"/>
</dbReference>
<dbReference type="NCBIfam" id="TIGR03426">
    <property type="entry name" value="shape_MreD"/>
    <property type="match status" value="1"/>
</dbReference>
<dbReference type="PATRIC" id="fig|276.5.peg.1550"/>
<evidence type="ECO:0000256" key="5">
    <source>
        <dbReference type="ARBA" id="ARBA00022960"/>
    </source>
</evidence>
<feature type="transmembrane region" description="Helical" evidence="8">
    <location>
        <begin position="62"/>
        <end position="83"/>
    </location>
</feature>
<keyword evidence="7 8" id="KW-0472">Membrane</keyword>
<comment type="caution">
    <text evidence="9">The sequence shown here is derived from an EMBL/GenBank/DDBJ whole genome shotgun (WGS) entry which is preliminary data.</text>
</comment>
<comment type="subcellular location">
    <subcellularLocation>
        <location evidence="1">Cell membrane</location>
        <topology evidence="1">Multi-pass membrane protein</topology>
    </subcellularLocation>
</comment>
<evidence type="ECO:0000256" key="6">
    <source>
        <dbReference type="ARBA" id="ARBA00022989"/>
    </source>
</evidence>
<keyword evidence="3" id="KW-1003">Cell membrane</keyword>
<evidence type="ECO:0000313" key="9">
    <source>
        <dbReference type="EMBL" id="KGQ21651.1"/>
    </source>
</evidence>
<keyword evidence="5" id="KW-0133">Cell shape</keyword>
<evidence type="ECO:0000256" key="1">
    <source>
        <dbReference type="ARBA" id="ARBA00004651"/>
    </source>
</evidence>
<evidence type="ECO:0000256" key="8">
    <source>
        <dbReference type="SAM" id="Phobius"/>
    </source>
</evidence>
<evidence type="ECO:0000256" key="3">
    <source>
        <dbReference type="ARBA" id="ARBA00022475"/>
    </source>
</evidence>
<protein>
    <submittedName>
        <fullName evidence="9">Uncharacterized protein</fullName>
    </submittedName>
</protein>
<evidence type="ECO:0000256" key="4">
    <source>
        <dbReference type="ARBA" id="ARBA00022692"/>
    </source>
</evidence>
<dbReference type="Proteomes" id="UP000030364">
    <property type="component" value="Unassembled WGS sequence"/>
</dbReference>
<gene>
    <name evidence="9" type="ORF">THFILI_09775</name>
</gene>
<evidence type="ECO:0000256" key="2">
    <source>
        <dbReference type="ARBA" id="ARBA00007776"/>
    </source>
</evidence>
<evidence type="ECO:0000313" key="10">
    <source>
        <dbReference type="Proteomes" id="UP000030364"/>
    </source>
</evidence>
<accession>A0A0A2WNA7</accession>
<dbReference type="InterPro" id="IPR007227">
    <property type="entry name" value="Cell_shape_determining_MreD"/>
</dbReference>
<dbReference type="GO" id="GO:0008360">
    <property type="term" value="P:regulation of cell shape"/>
    <property type="evidence" value="ECO:0007669"/>
    <property type="project" value="UniProtKB-KW"/>
</dbReference>
<proteinExistence type="inferred from homology"/>
<dbReference type="AlphaFoldDB" id="A0A0A2WNA7"/>
<dbReference type="RefSeq" id="WP_038065186.1">
    <property type="nucleotide sequence ID" value="NZ_JPSL02000040.1"/>
</dbReference>
<name>A0A0A2WNA7_THEFI</name>
<feature type="transmembrane region" description="Helical" evidence="8">
    <location>
        <begin position="127"/>
        <end position="144"/>
    </location>
</feature>
<keyword evidence="4 8" id="KW-0812">Transmembrane</keyword>
<evidence type="ECO:0000256" key="7">
    <source>
        <dbReference type="ARBA" id="ARBA00023136"/>
    </source>
</evidence>
<dbReference type="EMBL" id="JPSL02000040">
    <property type="protein sequence ID" value="KGQ21651.1"/>
    <property type="molecule type" value="Genomic_DNA"/>
</dbReference>
<organism evidence="9 10">
    <name type="scientific">Thermus filiformis</name>
    <dbReference type="NCBI Taxonomy" id="276"/>
    <lineage>
        <taxon>Bacteria</taxon>
        <taxon>Thermotogati</taxon>
        <taxon>Deinococcota</taxon>
        <taxon>Deinococci</taxon>
        <taxon>Thermales</taxon>
        <taxon>Thermaceae</taxon>
        <taxon>Thermus</taxon>
    </lineage>
</organism>
<sequence length="149" mass="16633">MRTLALFLLTALAQAFLSGLLPDGLPPPDLYFLLALHLTARIPYYQGLPLALLLGLLQDLLGLGYLGLHGTGLLVGTYAFYAAQRWVSPELLGRVLAFLWAYLGKWAGLLLAAYWLRLRLFHPETLAFLFLAELLLTLALYLLLRGPRR</sequence>
<feature type="transmembrane region" description="Helical" evidence="8">
    <location>
        <begin position="95"/>
        <end position="115"/>
    </location>
</feature>
<dbReference type="STRING" id="276.THFILI_09775"/>
<reference evidence="9 10" key="1">
    <citation type="journal article" date="2015" name="Genome Announc.">
        <title>Draft Genome Sequence of the Thermophile Thermus filiformis ATCC 43280, Producer of Carotenoid-(Di)glucoside-Branched Fatty Acid (Di)esters and Source of Hyperthermostable Enzymes of Biotechnological Interest.</title>
        <authorList>
            <person name="Mandelli F."/>
            <person name="Oliveira Ramires B."/>
            <person name="Couger M.B."/>
            <person name="Paixao D.A."/>
            <person name="Camilo C.M."/>
            <person name="Polikarpov I."/>
            <person name="Prade R."/>
            <person name="Riano-Pachon D.M."/>
            <person name="Squina F.M."/>
        </authorList>
    </citation>
    <scope>NUCLEOTIDE SEQUENCE [LARGE SCALE GENOMIC DNA]</scope>
    <source>
        <strain evidence="9 10">ATCC 43280</strain>
    </source>
</reference>